<dbReference type="SUPFAM" id="SSF81343">
    <property type="entry name" value="Fumarate reductase respiratory complex transmembrane subunits"/>
    <property type="match status" value="1"/>
</dbReference>
<dbReference type="InterPro" id="IPR040241">
    <property type="entry name" value="TRP_Flc/Pkd2-like"/>
</dbReference>
<reference evidence="4" key="1">
    <citation type="submission" date="2021-12" db="EMBL/GenBank/DDBJ databases">
        <title>Prjna785345.</title>
        <authorList>
            <person name="Rujirawat T."/>
            <person name="Krajaejun T."/>
        </authorList>
    </citation>
    <scope>NUCLEOTIDE SEQUENCE</scope>
    <source>
        <strain evidence="4">Pi057C3</strain>
    </source>
</reference>
<feature type="compositionally biased region" description="Acidic residues" evidence="1">
    <location>
        <begin position="608"/>
        <end position="617"/>
    </location>
</feature>
<proteinExistence type="predicted"/>
<name>A0AAD5M204_PYTIN</name>
<feature type="transmembrane region" description="Helical" evidence="2">
    <location>
        <begin position="26"/>
        <end position="45"/>
    </location>
</feature>
<feature type="transmembrane region" description="Helical" evidence="2">
    <location>
        <begin position="336"/>
        <end position="360"/>
    </location>
</feature>
<feature type="transmembrane region" description="Helical" evidence="2">
    <location>
        <begin position="396"/>
        <end position="415"/>
    </location>
</feature>
<dbReference type="GO" id="GO:0055085">
    <property type="term" value="P:transmembrane transport"/>
    <property type="evidence" value="ECO:0007669"/>
    <property type="project" value="TreeGrafter"/>
</dbReference>
<keyword evidence="2" id="KW-0812">Transmembrane</keyword>
<feature type="region of interest" description="Disordered" evidence="1">
    <location>
        <begin position="583"/>
        <end position="668"/>
    </location>
</feature>
<evidence type="ECO:0000256" key="1">
    <source>
        <dbReference type="SAM" id="MobiDB-lite"/>
    </source>
</evidence>
<feature type="transmembrane region" description="Helical" evidence="2">
    <location>
        <begin position="253"/>
        <end position="279"/>
    </location>
</feature>
<evidence type="ECO:0000313" key="4">
    <source>
        <dbReference type="EMBL" id="KAJ0401513.1"/>
    </source>
</evidence>
<organism evidence="4 5">
    <name type="scientific">Pythium insidiosum</name>
    <name type="common">Pythiosis disease agent</name>
    <dbReference type="NCBI Taxonomy" id="114742"/>
    <lineage>
        <taxon>Eukaryota</taxon>
        <taxon>Sar</taxon>
        <taxon>Stramenopiles</taxon>
        <taxon>Oomycota</taxon>
        <taxon>Peronosporomycetes</taxon>
        <taxon>Pythiales</taxon>
        <taxon>Pythiaceae</taxon>
        <taxon>Pythium</taxon>
    </lineage>
</organism>
<dbReference type="PANTHER" id="PTHR31145">
    <property type="entry name" value="INTEGRAL MEMBRANE PROTEIN (AFU_ORTHOLOGUE AFUA_7G01610)"/>
    <property type="match status" value="1"/>
</dbReference>
<dbReference type="InterPro" id="IPR034804">
    <property type="entry name" value="SQR/QFR_C/D"/>
</dbReference>
<feature type="transmembrane region" description="Helical" evidence="2">
    <location>
        <begin position="421"/>
        <end position="439"/>
    </location>
</feature>
<dbReference type="InterPro" id="IPR010308">
    <property type="entry name" value="TRP_C"/>
</dbReference>
<accession>A0AAD5M204</accession>
<evidence type="ECO:0000256" key="2">
    <source>
        <dbReference type="SAM" id="Phobius"/>
    </source>
</evidence>
<comment type="caution">
    <text evidence="4">The sequence shown here is derived from an EMBL/GenBank/DDBJ whole genome shotgun (WGS) entry which is preliminary data.</text>
</comment>
<dbReference type="PANTHER" id="PTHR31145:SF6">
    <property type="entry name" value="INTEGRAL MEMBRANE PROTEIN (AFU_ORTHOLOGUE AFUA_7G01610)"/>
    <property type="match status" value="1"/>
</dbReference>
<dbReference type="Pfam" id="PF06011">
    <property type="entry name" value="TRP"/>
    <property type="match status" value="1"/>
</dbReference>
<protein>
    <recommendedName>
        <fullName evidence="3">TRP C-terminal domain-containing protein</fullName>
    </recommendedName>
</protein>
<feature type="region of interest" description="Disordered" evidence="1">
    <location>
        <begin position="698"/>
        <end position="718"/>
    </location>
</feature>
<dbReference type="GO" id="GO:0016020">
    <property type="term" value="C:membrane"/>
    <property type="evidence" value="ECO:0007669"/>
    <property type="project" value="InterPro"/>
</dbReference>
<dbReference type="Proteomes" id="UP001209570">
    <property type="component" value="Unassembled WGS sequence"/>
</dbReference>
<dbReference type="EMBL" id="JAKCXM010000126">
    <property type="protein sequence ID" value="KAJ0401513.1"/>
    <property type="molecule type" value="Genomic_DNA"/>
</dbReference>
<feature type="compositionally biased region" description="Acidic residues" evidence="1">
    <location>
        <begin position="589"/>
        <end position="601"/>
    </location>
</feature>
<gene>
    <name evidence="4" type="ORF">P43SY_009373</name>
</gene>
<feature type="transmembrane region" description="Helical" evidence="2">
    <location>
        <begin position="446"/>
        <end position="469"/>
    </location>
</feature>
<keyword evidence="2" id="KW-1133">Transmembrane helix</keyword>
<feature type="transmembrane region" description="Helical" evidence="2">
    <location>
        <begin position="110"/>
        <end position="131"/>
    </location>
</feature>
<evidence type="ECO:0000313" key="5">
    <source>
        <dbReference type="Proteomes" id="UP001209570"/>
    </source>
</evidence>
<sequence>MGLLTSPLCCAAKCCGCIVLSQLLALLFSVGAIVLFLLVFYFYVLPWGKREIVAQLGLPKGTSFDSIDPSVIAAQRCAGCVFGTNTQWPTNTTGTQHFLDTSAGTTISSVVATSLAATAAVGAGSMLWASIVPSMASVLSFTGGFYEMTHILEAAQYIGMIGQLQLRGAPEFLRQFSKELAWTNFNIPKSVSKNLLPGAGNTRRLLLADSSDDPLRRLDENGSSRFSALEPKFDGDSGPAKYAKTLGVQPKNLFFYTLLIFGGVVVLIHILYIVWVVIMMCVSKKKKSFGEVAGTWYRKVVWAVLLALLLAQYIFAMAGSYYVSENTRSSEAKDSNFVYGCLALAAVIGFALLFGIAIIANNTKELKDIGSYEHEQRPFAAKYSAYYDEYNFDNRFFFVPRILLAVSTGAVVGVIREPMTQLLLLLGITALYLILLLLREPNLLRFLYYIGLASVFLKVVLLSLMLILVKDDLFPQSVRDNVSYVIIGINLFIFFLLFLRQAYLIIYKRWRLEVRLLLPVQCNDDHHPELGHLDQVAGAYLESDSFDDDQGDGVHTKRTSVSVEVTQVVEEIVEVIEDEVENDGHEVDIDAMNDDDDDEDDDRKSIDIDDDDDDTSVDMDNLSIRDNDSMLDAMSSANREGASPSHIQRVDDIGVHTPRSSGRNDRSSFLSAISAGVERQSSQVSVQSDDDMSFYIDGRMASNEAQRQRREQAGPIKL</sequence>
<feature type="transmembrane region" description="Helical" evidence="2">
    <location>
        <begin position="481"/>
        <end position="499"/>
    </location>
</feature>
<feature type="domain" description="TRP C-terminal" evidence="3">
    <location>
        <begin position="117"/>
        <end position="502"/>
    </location>
</feature>
<evidence type="ECO:0000259" key="3">
    <source>
        <dbReference type="Pfam" id="PF06011"/>
    </source>
</evidence>
<dbReference type="AlphaFoldDB" id="A0AAD5M204"/>
<keyword evidence="2" id="KW-0472">Membrane</keyword>
<feature type="transmembrane region" description="Helical" evidence="2">
    <location>
        <begin position="300"/>
        <end position="324"/>
    </location>
</feature>
<keyword evidence="5" id="KW-1185">Reference proteome</keyword>